<dbReference type="OrthoDB" id="1685715at2759"/>
<protein>
    <submittedName>
        <fullName evidence="1">Uncharacterized protein</fullName>
    </submittedName>
</protein>
<accession>A0A068V4J4</accession>
<dbReference type="InParanoid" id="A0A068V4J4"/>
<keyword evidence="2" id="KW-1185">Reference proteome</keyword>
<sequence>MVACVMVPLALGFNGLLRKPRTFVQEICQREIAGGRLLTPVTTNIDFNWGSCSARGMIAVNRISIHGMIFGRSFCDPISHYFNVSSSAHVIISGFWVGPDIEDGWGFVEAFVHRIY</sequence>
<evidence type="ECO:0000313" key="1">
    <source>
        <dbReference type="EMBL" id="CDP15497.1"/>
    </source>
</evidence>
<gene>
    <name evidence="1" type="ORF">GSCOC_T00015348001</name>
</gene>
<reference evidence="2" key="1">
    <citation type="journal article" date="2014" name="Science">
        <title>The coffee genome provides insight into the convergent evolution of caffeine biosynthesis.</title>
        <authorList>
            <person name="Denoeud F."/>
            <person name="Carretero-Paulet L."/>
            <person name="Dereeper A."/>
            <person name="Droc G."/>
            <person name="Guyot R."/>
            <person name="Pietrella M."/>
            <person name="Zheng C."/>
            <person name="Alberti A."/>
            <person name="Anthony F."/>
            <person name="Aprea G."/>
            <person name="Aury J.M."/>
            <person name="Bento P."/>
            <person name="Bernard M."/>
            <person name="Bocs S."/>
            <person name="Campa C."/>
            <person name="Cenci A."/>
            <person name="Combes M.C."/>
            <person name="Crouzillat D."/>
            <person name="Da Silva C."/>
            <person name="Daddiego L."/>
            <person name="De Bellis F."/>
            <person name="Dussert S."/>
            <person name="Garsmeur O."/>
            <person name="Gayraud T."/>
            <person name="Guignon V."/>
            <person name="Jahn K."/>
            <person name="Jamilloux V."/>
            <person name="Joet T."/>
            <person name="Labadie K."/>
            <person name="Lan T."/>
            <person name="Leclercq J."/>
            <person name="Lepelley M."/>
            <person name="Leroy T."/>
            <person name="Li L.T."/>
            <person name="Librado P."/>
            <person name="Lopez L."/>
            <person name="Munoz A."/>
            <person name="Noel B."/>
            <person name="Pallavicini A."/>
            <person name="Perrotta G."/>
            <person name="Poncet V."/>
            <person name="Pot D."/>
            <person name="Priyono X."/>
            <person name="Rigoreau M."/>
            <person name="Rouard M."/>
            <person name="Rozas J."/>
            <person name="Tranchant-Dubreuil C."/>
            <person name="VanBuren R."/>
            <person name="Zhang Q."/>
            <person name="Andrade A.C."/>
            <person name="Argout X."/>
            <person name="Bertrand B."/>
            <person name="de Kochko A."/>
            <person name="Graziosi G."/>
            <person name="Henry R.J."/>
            <person name="Jayarama X."/>
            <person name="Ming R."/>
            <person name="Nagai C."/>
            <person name="Rounsley S."/>
            <person name="Sankoff D."/>
            <person name="Giuliano G."/>
            <person name="Albert V.A."/>
            <person name="Wincker P."/>
            <person name="Lashermes P."/>
        </authorList>
    </citation>
    <scope>NUCLEOTIDE SEQUENCE [LARGE SCALE GENOMIC DNA]</scope>
    <source>
        <strain evidence="2">cv. DH200-94</strain>
    </source>
</reference>
<dbReference type="Proteomes" id="UP000295252">
    <property type="component" value="Chromosome IV"/>
</dbReference>
<evidence type="ECO:0000313" key="2">
    <source>
        <dbReference type="Proteomes" id="UP000295252"/>
    </source>
</evidence>
<name>A0A068V4J4_COFCA</name>
<dbReference type="Gramene" id="CDP15497">
    <property type="protein sequence ID" value="CDP15497"/>
    <property type="gene ID" value="GSCOC_T00015348001"/>
</dbReference>
<proteinExistence type="predicted"/>
<dbReference type="AlphaFoldDB" id="A0A068V4J4"/>
<dbReference type="EMBL" id="HG739184">
    <property type="protein sequence ID" value="CDP15497.1"/>
    <property type="molecule type" value="Genomic_DNA"/>
</dbReference>
<organism evidence="1 2">
    <name type="scientific">Coffea canephora</name>
    <name type="common">Robusta coffee</name>
    <dbReference type="NCBI Taxonomy" id="49390"/>
    <lineage>
        <taxon>Eukaryota</taxon>
        <taxon>Viridiplantae</taxon>
        <taxon>Streptophyta</taxon>
        <taxon>Embryophyta</taxon>
        <taxon>Tracheophyta</taxon>
        <taxon>Spermatophyta</taxon>
        <taxon>Magnoliopsida</taxon>
        <taxon>eudicotyledons</taxon>
        <taxon>Gunneridae</taxon>
        <taxon>Pentapetalae</taxon>
        <taxon>asterids</taxon>
        <taxon>lamiids</taxon>
        <taxon>Gentianales</taxon>
        <taxon>Rubiaceae</taxon>
        <taxon>Ixoroideae</taxon>
        <taxon>Gardenieae complex</taxon>
        <taxon>Bertiereae - Coffeeae clade</taxon>
        <taxon>Coffeeae</taxon>
        <taxon>Coffea</taxon>
    </lineage>
</organism>